<dbReference type="Gene3D" id="3.90.1600.10">
    <property type="entry name" value="Palm domain of DNA polymerase"/>
    <property type="match status" value="1"/>
</dbReference>
<dbReference type="GO" id="GO:0003677">
    <property type="term" value="F:DNA binding"/>
    <property type="evidence" value="ECO:0007669"/>
    <property type="project" value="UniProtKB-KW"/>
</dbReference>
<gene>
    <name evidence="10" type="ORF">PACLA_8A062658</name>
</gene>
<keyword evidence="11" id="KW-1185">Reference proteome</keyword>
<keyword evidence="6" id="KW-0239">DNA-directed DNA polymerase</keyword>
<dbReference type="InterPro" id="IPR043502">
    <property type="entry name" value="DNA/RNA_pol_sf"/>
</dbReference>
<name>A0A6S7GNQ6_PARCT</name>
<comment type="caution">
    <text evidence="10">The sequence shown here is derived from an EMBL/GenBank/DDBJ whole genome shotgun (WGS) entry which is preliminary data.</text>
</comment>
<dbReference type="GO" id="GO:0000166">
    <property type="term" value="F:nucleotide binding"/>
    <property type="evidence" value="ECO:0007669"/>
    <property type="project" value="InterPro"/>
</dbReference>
<keyword evidence="3" id="KW-0808">Transferase</keyword>
<dbReference type="InterPro" id="IPR004868">
    <property type="entry name" value="DNA-dir_DNA_pol_B_mt/vir"/>
</dbReference>
<evidence type="ECO:0000259" key="9">
    <source>
        <dbReference type="Pfam" id="PF03175"/>
    </source>
</evidence>
<dbReference type="InterPro" id="IPR023211">
    <property type="entry name" value="DNA_pol_palm_dom_sf"/>
</dbReference>
<dbReference type="EC" id="2.7.7.7" evidence="2"/>
<dbReference type="OrthoDB" id="1289171at2759"/>
<dbReference type="InterPro" id="IPR012337">
    <property type="entry name" value="RNaseH-like_sf"/>
</dbReference>
<keyword evidence="5" id="KW-0235">DNA replication</keyword>
<evidence type="ECO:0000256" key="2">
    <source>
        <dbReference type="ARBA" id="ARBA00012417"/>
    </source>
</evidence>
<sequence>MASSNGEKRKREEVTDFWGENKKQRGDGEAEKRRTIALVRKLFNEKDREKREQNIATIAQMVVARNDKQSQINKLAAMVKKTKTLYKEKRSYNIEDRDLIELAALVQSQTNVTVPTKAFSSLVAEKNNPALKHGREVRHGVFQIGVSNVKNCCLALALLVGKSYLHNNSNAHKLKRNRHILLSNIYTDEAITNVYTVSQLPVGIPVRIDQLGTVYEKYLKPDGIDLVVFSKQQSDNIVYDSRLDVDQRLHRVTNDVIFLWLNDNHYDLVTSPYTFARLNLGTFCFSCMCYLRRHERKNTHVCVLSTTCHRCYSNTCKCENMPGFVQQCTECDVIFSNPDCFTKHLTQRVFKTYVNGMLTTETPCQRFFFCVVCYKTVMRKTITTGGKKYTKHKCDEMFCTHCNKMKKKDHHCYIKTLKQHKNETRPTLYFYDFETRVDEGDIYMIPFYCVVQKVCDVCDEKPFVKNYEHFLPHPSEPFTDISVEPVPCCGYRQYVFEKNNDDIVSDLVDFMMTQPKNSVWVAHNGGRFDSIFLMRELLVQRKLVPTAVMNGSKVMSLEIPERNLKVIDSYLFLAMRLAKFPEALGLENVTKGYHPYLFTDLNYVGDMVGLEYFELATEGSEERKAFDKWYRQQQSKTYVFRDAIYYYCRMDVDILRQGCIIFSRLIHRITGVLPFYDHTCNTVAGLALKIYRKHFLKEEQIGQVPASGYSGVNINQSAIALCWLKDVETMLDESNLKLCSKLSVGGERRIMNHYVDGYCEETQTIYQFHGCFYHGCDRCYDGACYNSVLSTKFYTLLASTQRLSRMFRQAGYTVVEKWECDYRNDVDMTPYRLKQMRLTMFFEFIHMEPRDALFGGRTSPATLYYDMQQTGLPAMYFDVCSLYPYAQKKFQYPTQHPVIVKGSACQNMDINQKLTFPLCRTCVQRQQSETCRHNDEQRALHGTWTSVEIQKALQLDYRILIVYEIYHYHKREKIFDQYVNTFMKLKQESSGIPKKCLDQDGSIVQEKLQKYIDDYMAHEGVALDASKMTYNVGQRTVMKALLNSLWGKLAQNEDVTVVSFLEDMDDLLELVNDRTVEVTSLDFISDNIARTTHRKTASLTPLPNRNVIIASFVTAYARLELLEYLLKLGENVLYYDTDSVIFIEDRANGKFLETGEYLGQMTDELIEKKTSAKWITQFCSTGPKSYSYRTNTYTRYNDDGSESKQQDEIVHVKGFSLKGPTKKLLTFDSIRECIEDPTKEIEITYREFTRENTQSISVQQNTKKFKFTFDKRVVHGDFTTTPFGYR</sequence>
<evidence type="ECO:0000313" key="11">
    <source>
        <dbReference type="Proteomes" id="UP001152795"/>
    </source>
</evidence>
<accession>A0A6S7GNQ6</accession>
<evidence type="ECO:0000256" key="8">
    <source>
        <dbReference type="ARBA" id="ARBA00049244"/>
    </source>
</evidence>
<comment type="catalytic activity">
    <reaction evidence="8">
        <text>DNA(n) + a 2'-deoxyribonucleoside 5'-triphosphate = DNA(n+1) + diphosphate</text>
        <dbReference type="Rhea" id="RHEA:22508"/>
        <dbReference type="Rhea" id="RHEA-COMP:17339"/>
        <dbReference type="Rhea" id="RHEA-COMP:17340"/>
        <dbReference type="ChEBI" id="CHEBI:33019"/>
        <dbReference type="ChEBI" id="CHEBI:61560"/>
        <dbReference type="ChEBI" id="CHEBI:173112"/>
        <dbReference type="EC" id="2.7.7.7"/>
    </reaction>
</comment>
<evidence type="ECO:0000256" key="7">
    <source>
        <dbReference type="ARBA" id="ARBA00023125"/>
    </source>
</evidence>
<comment type="similarity">
    <text evidence="1">Belongs to the DNA polymerase type-B family.</text>
</comment>
<dbReference type="Gene3D" id="3.40.960.10">
    <property type="entry name" value="VSR Endonuclease"/>
    <property type="match status" value="1"/>
</dbReference>
<dbReference type="Pfam" id="PF03175">
    <property type="entry name" value="DNA_pol_B_2"/>
    <property type="match status" value="2"/>
</dbReference>
<keyword evidence="4" id="KW-0548">Nucleotidyltransferase</keyword>
<dbReference type="Gene3D" id="3.30.420.10">
    <property type="entry name" value="Ribonuclease H-like superfamily/Ribonuclease H"/>
    <property type="match status" value="1"/>
</dbReference>
<dbReference type="EMBL" id="CACRXK020002614">
    <property type="protein sequence ID" value="CAB3995174.1"/>
    <property type="molecule type" value="Genomic_DNA"/>
</dbReference>
<evidence type="ECO:0000256" key="4">
    <source>
        <dbReference type="ARBA" id="ARBA00022695"/>
    </source>
</evidence>
<evidence type="ECO:0000313" key="10">
    <source>
        <dbReference type="EMBL" id="CAB3995174.1"/>
    </source>
</evidence>
<protein>
    <recommendedName>
        <fullName evidence="2">DNA-directed DNA polymerase</fullName>
        <ecNumber evidence="2">2.7.7.7</ecNumber>
    </recommendedName>
</protein>
<evidence type="ECO:0000256" key="1">
    <source>
        <dbReference type="ARBA" id="ARBA00005755"/>
    </source>
</evidence>
<reference evidence="10" key="1">
    <citation type="submission" date="2020-04" db="EMBL/GenBank/DDBJ databases">
        <authorList>
            <person name="Alioto T."/>
            <person name="Alioto T."/>
            <person name="Gomez Garrido J."/>
        </authorList>
    </citation>
    <scope>NUCLEOTIDE SEQUENCE</scope>
    <source>
        <strain evidence="10">A484AB</strain>
    </source>
</reference>
<dbReference type="GO" id="GO:0003887">
    <property type="term" value="F:DNA-directed DNA polymerase activity"/>
    <property type="evidence" value="ECO:0007669"/>
    <property type="project" value="UniProtKB-KW"/>
</dbReference>
<dbReference type="InterPro" id="IPR036397">
    <property type="entry name" value="RNaseH_sf"/>
</dbReference>
<dbReference type="PANTHER" id="PTHR33568:SF3">
    <property type="entry name" value="DNA-DIRECTED DNA POLYMERASE"/>
    <property type="match status" value="1"/>
</dbReference>
<dbReference type="GO" id="GO:0006260">
    <property type="term" value="P:DNA replication"/>
    <property type="evidence" value="ECO:0007669"/>
    <property type="project" value="UniProtKB-KW"/>
</dbReference>
<feature type="domain" description="DNA-directed DNA polymerase family B mitochondria/virus" evidence="9">
    <location>
        <begin position="511"/>
        <end position="701"/>
    </location>
</feature>
<evidence type="ECO:0000256" key="6">
    <source>
        <dbReference type="ARBA" id="ARBA00022932"/>
    </source>
</evidence>
<evidence type="ECO:0000256" key="3">
    <source>
        <dbReference type="ARBA" id="ARBA00022679"/>
    </source>
</evidence>
<dbReference type="SUPFAM" id="SSF53098">
    <property type="entry name" value="Ribonuclease H-like"/>
    <property type="match status" value="1"/>
</dbReference>
<evidence type="ECO:0000256" key="5">
    <source>
        <dbReference type="ARBA" id="ARBA00022705"/>
    </source>
</evidence>
<organism evidence="10 11">
    <name type="scientific">Paramuricea clavata</name>
    <name type="common">Red gorgonian</name>
    <name type="synonym">Violescent sea-whip</name>
    <dbReference type="NCBI Taxonomy" id="317549"/>
    <lineage>
        <taxon>Eukaryota</taxon>
        <taxon>Metazoa</taxon>
        <taxon>Cnidaria</taxon>
        <taxon>Anthozoa</taxon>
        <taxon>Octocorallia</taxon>
        <taxon>Malacalcyonacea</taxon>
        <taxon>Plexauridae</taxon>
        <taxon>Paramuricea</taxon>
    </lineage>
</organism>
<dbReference type="PANTHER" id="PTHR33568">
    <property type="entry name" value="DNA POLYMERASE"/>
    <property type="match status" value="1"/>
</dbReference>
<keyword evidence="7" id="KW-0238">DNA-binding</keyword>
<feature type="domain" description="DNA-directed DNA polymerase family B mitochondria/virus" evidence="9">
    <location>
        <begin position="846"/>
        <end position="991"/>
    </location>
</feature>
<proteinExistence type="inferred from homology"/>
<dbReference type="SUPFAM" id="SSF56672">
    <property type="entry name" value="DNA/RNA polymerases"/>
    <property type="match status" value="1"/>
</dbReference>
<dbReference type="Proteomes" id="UP001152795">
    <property type="component" value="Unassembled WGS sequence"/>
</dbReference>